<organism evidence="2 3">
    <name type="scientific">Echinicola arenosa</name>
    <dbReference type="NCBI Taxonomy" id="2774144"/>
    <lineage>
        <taxon>Bacteria</taxon>
        <taxon>Pseudomonadati</taxon>
        <taxon>Bacteroidota</taxon>
        <taxon>Cytophagia</taxon>
        <taxon>Cytophagales</taxon>
        <taxon>Cyclobacteriaceae</taxon>
        <taxon>Echinicola</taxon>
    </lineage>
</organism>
<evidence type="ECO:0000256" key="1">
    <source>
        <dbReference type="SAM" id="SignalP"/>
    </source>
</evidence>
<dbReference type="EMBL" id="JACYTQ010000001">
    <property type="protein sequence ID" value="MBD8487134.1"/>
    <property type="molecule type" value="Genomic_DNA"/>
</dbReference>
<name>A0ABR9AFD5_9BACT</name>
<evidence type="ECO:0000313" key="3">
    <source>
        <dbReference type="Proteomes" id="UP000647133"/>
    </source>
</evidence>
<dbReference type="RefSeq" id="WP_192006922.1">
    <property type="nucleotide sequence ID" value="NZ_JACYTQ010000001.1"/>
</dbReference>
<proteinExistence type="predicted"/>
<evidence type="ECO:0000313" key="2">
    <source>
        <dbReference type="EMBL" id="MBD8487134.1"/>
    </source>
</evidence>
<sequence length="120" mass="12828">MKNLFCIVIGLLLVTGLACSRENEEDIIPTPTPDKCADNTATLSGEVSTIIQNNCAVSGCHVAGTGRVNFTIKQNIIDNATQIRTYTQSGFMPPSDSGRSLTTSQKDDIFCWVSAGAQDN</sequence>
<protein>
    <submittedName>
        <fullName evidence="2">2-polyprenyl-6-methoxyphenol hydroxylase</fullName>
    </submittedName>
</protein>
<gene>
    <name evidence="2" type="ORF">IFO69_00100</name>
</gene>
<feature type="chain" id="PRO_5045597278" evidence="1">
    <location>
        <begin position="21"/>
        <end position="120"/>
    </location>
</feature>
<feature type="signal peptide" evidence="1">
    <location>
        <begin position="1"/>
        <end position="20"/>
    </location>
</feature>
<accession>A0ABR9AFD5</accession>
<comment type="caution">
    <text evidence="2">The sequence shown here is derived from an EMBL/GenBank/DDBJ whole genome shotgun (WGS) entry which is preliminary data.</text>
</comment>
<dbReference type="Proteomes" id="UP000647133">
    <property type="component" value="Unassembled WGS sequence"/>
</dbReference>
<reference evidence="2 3" key="1">
    <citation type="submission" date="2020-09" db="EMBL/GenBank/DDBJ databases">
        <title>Echinicola sp. CAU 1574 isolated from sand of Sido Beach.</title>
        <authorList>
            <person name="Kim W."/>
        </authorList>
    </citation>
    <scope>NUCLEOTIDE SEQUENCE [LARGE SCALE GENOMIC DNA]</scope>
    <source>
        <strain evidence="2 3">CAU 1574</strain>
    </source>
</reference>
<keyword evidence="1" id="KW-0732">Signal</keyword>
<keyword evidence="3" id="KW-1185">Reference proteome</keyword>
<dbReference type="PROSITE" id="PS51257">
    <property type="entry name" value="PROKAR_LIPOPROTEIN"/>
    <property type="match status" value="1"/>
</dbReference>